<reference evidence="3" key="3">
    <citation type="submission" date="2025-09" db="UniProtKB">
        <authorList>
            <consortium name="Ensembl"/>
        </authorList>
    </citation>
    <scope>IDENTIFICATION</scope>
</reference>
<evidence type="ECO:0000256" key="1">
    <source>
        <dbReference type="SAM" id="MobiDB-lite"/>
    </source>
</evidence>
<protein>
    <recommendedName>
        <fullName evidence="5">Keratinocyte associated transmembrane protein 2</fullName>
    </recommendedName>
</protein>
<dbReference type="InParanoid" id="H0XL63"/>
<accession>H0XL63</accession>
<dbReference type="PANTHER" id="PTHR16502">
    <property type="entry name" value="KERATINOCYTE-ASSOCIATED TRANSMEMBRANE PROTEIN 2"/>
    <property type="match status" value="1"/>
</dbReference>
<dbReference type="eggNOG" id="ENOG502S2NF">
    <property type="taxonomic scope" value="Eukaryota"/>
</dbReference>
<dbReference type="Proteomes" id="UP000005225">
    <property type="component" value="Unassembled WGS sequence"/>
</dbReference>
<evidence type="ECO:0000313" key="3">
    <source>
        <dbReference type="Ensembl" id="ENSOGAP00000016853.1"/>
    </source>
</evidence>
<dbReference type="STRING" id="30611.ENSOGAP00000016853"/>
<dbReference type="AlphaFoldDB" id="H0XL63"/>
<dbReference type="OMA" id="KSASRDM"/>
<dbReference type="GeneTree" id="ENSGT00440000037499"/>
<dbReference type="Pfam" id="PF17818">
    <property type="entry name" value="KCT2"/>
    <property type="match status" value="1"/>
</dbReference>
<feature type="transmembrane region" description="Helical" evidence="2">
    <location>
        <begin position="180"/>
        <end position="199"/>
    </location>
</feature>
<dbReference type="EMBL" id="AAQR03182220">
    <property type="status" value="NOT_ANNOTATED_CDS"/>
    <property type="molecule type" value="Genomic_DNA"/>
</dbReference>
<reference evidence="4" key="1">
    <citation type="submission" date="2011-03" db="EMBL/GenBank/DDBJ databases">
        <title>Version 3 of the genome sequence of Otolemur garnettii (Bushbaby).</title>
        <authorList>
            <consortium name="The Broad Institute Genome Sequencing Platform"/>
            <person name="Di Palma F."/>
            <person name="Johnson J."/>
            <person name="Lander E.S."/>
            <person name="Lindblad-Toh K."/>
            <person name="Jaffe D.B."/>
            <person name="Gnerre S."/>
            <person name="MacCallum I."/>
            <person name="Przybylski D."/>
            <person name="Ribeiro F.J."/>
            <person name="Burton J.N."/>
            <person name="Walker B.J."/>
            <person name="Sharpe T."/>
            <person name="Hall G."/>
        </authorList>
    </citation>
    <scope>NUCLEOTIDE SEQUENCE [LARGE SCALE GENOMIC DNA]</scope>
</reference>
<dbReference type="InterPro" id="IPR037645">
    <property type="entry name" value="KCT2"/>
</dbReference>
<keyword evidence="2" id="KW-1133">Transmembrane helix</keyword>
<keyword evidence="4" id="KW-1185">Reference proteome</keyword>
<feature type="region of interest" description="Disordered" evidence="1">
    <location>
        <begin position="68"/>
        <end position="93"/>
    </location>
</feature>
<dbReference type="PANTHER" id="PTHR16502:SF0">
    <property type="entry name" value="KERATINOCYTE-ASSOCIATED TRANSMEMBRANE PROTEIN 2"/>
    <property type="match status" value="1"/>
</dbReference>
<feature type="transmembrane region" description="Helical" evidence="2">
    <location>
        <begin position="21"/>
        <end position="43"/>
    </location>
</feature>
<evidence type="ECO:0008006" key="5">
    <source>
        <dbReference type="Google" id="ProtNLM"/>
    </source>
</evidence>
<dbReference type="Ensembl" id="ENSOGAT00000026002.1">
    <property type="protein sequence ID" value="ENSOGAP00000016853.1"/>
    <property type="gene ID" value="ENSOGAG00000030961.1"/>
</dbReference>
<reference evidence="3" key="2">
    <citation type="submission" date="2025-08" db="UniProtKB">
        <authorList>
            <consortium name="Ensembl"/>
        </authorList>
    </citation>
    <scope>IDENTIFICATION</scope>
</reference>
<keyword evidence="2" id="KW-0812">Transmembrane</keyword>
<proteinExistence type="predicted"/>
<keyword evidence="2" id="KW-0472">Membrane</keyword>
<name>H0XL63_OTOGA</name>
<feature type="compositionally biased region" description="Polar residues" evidence="1">
    <location>
        <begin position="68"/>
        <end position="82"/>
    </location>
</feature>
<evidence type="ECO:0000256" key="2">
    <source>
        <dbReference type="SAM" id="Phobius"/>
    </source>
</evidence>
<dbReference type="HOGENOM" id="CLU_091732_0_0_1"/>
<organism evidence="3 4">
    <name type="scientific">Otolemur garnettii</name>
    <name type="common">Small-eared galago</name>
    <name type="synonym">Garnett's greater bushbaby</name>
    <dbReference type="NCBI Taxonomy" id="30611"/>
    <lineage>
        <taxon>Eukaryota</taxon>
        <taxon>Metazoa</taxon>
        <taxon>Chordata</taxon>
        <taxon>Craniata</taxon>
        <taxon>Vertebrata</taxon>
        <taxon>Euteleostomi</taxon>
        <taxon>Mammalia</taxon>
        <taxon>Eutheria</taxon>
        <taxon>Euarchontoglires</taxon>
        <taxon>Primates</taxon>
        <taxon>Strepsirrhini</taxon>
        <taxon>Lorisiformes</taxon>
        <taxon>Galagidae</taxon>
        <taxon>Otolemur</taxon>
    </lineage>
</organism>
<sequence length="247" mass="27144">VAVALRRTRSAAGGKALPESGIHVLMGLVQLLLLKLLLTSVAISSGLSLKPNQTRFNSNDSVPNLSAEIQENRLTLPPTTASEKSERAPVSPPPSLPGLFLDGAFDNVYAGVQEDLTLNGSKSASRDMLGNRDYEITGDDLTTSPKDDTVVENEGSMKIGESVKALKSLSLKIGEKNSHFLVYVIIFAFCAAVICVVYYNRRKIFLMMQSRRKWHNTLCPQTVDYHRLEQNVNDAMPSLNVTNDYIF</sequence>
<evidence type="ECO:0000313" key="4">
    <source>
        <dbReference type="Proteomes" id="UP000005225"/>
    </source>
</evidence>